<dbReference type="EMBL" id="ML976978">
    <property type="protein sequence ID" value="KAF1962766.1"/>
    <property type="molecule type" value="Genomic_DNA"/>
</dbReference>
<reference evidence="2" key="1">
    <citation type="journal article" date="2020" name="Stud. Mycol.">
        <title>101 Dothideomycetes genomes: a test case for predicting lifestyles and emergence of pathogens.</title>
        <authorList>
            <person name="Haridas S."/>
            <person name="Albert R."/>
            <person name="Binder M."/>
            <person name="Bloem J."/>
            <person name="Labutti K."/>
            <person name="Salamov A."/>
            <person name="Andreopoulos B."/>
            <person name="Baker S."/>
            <person name="Barry K."/>
            <person name="Bills G."/>
            <person name="Bluhm B."/>
            <person name="Cannon C."/>
            <person name="Castanera R."/>
            <person name="Culley D."/>
            <person name="Daum C."/>
            <person name="Ezra D."/>
            <person name="Gonzalez J."/>
            <person name="Henrissat B."/>
            <person name="Kuo A."/>
            <person name="Liang C."/>
            <person name="Lipzen A."/>
            <person name="Lutzoni F."/>
            <person name="Magnuson J."/>
            <person name="Mondo S."/>
            <person name="Nolan M."/>
            <person name="Ohm R."/>
            <person name="Pangilinan J."/>
            <person name="Park H.-J."/>
            <person name="Ramirez L."/>
            <person name="Alfaro M."/>
            <person name="Sun H."/>
            <person name="Tritt A."/>
            <person name="Yoshinaga Y."/>
            <person name="Zwiers L.-H."/>
            <person name="Turgeon B."/>
            <person name="Goodwin S."/>
            <person name="Spatafora J."/>
            <person name="Crous P."/>
            <person name="Grigoriev I."/>
        </authorList>
    </citation>
    <scope>NUCLEOTIDE SEQUENCE</scope>
    <source>
        <strain evidence="2">CBS 675.92</strain>
    </source>
</reference>
<evidence type="ECO:0000313" key="2">
    <source>
        <dbReference type="EMBL" id="KAF1962766.1"/>
    </source>
</evidence>
<feature type="compositionally biased region" description="Pro residues" evidence="1">
    <location>
        <begin position="1"/>
        <end position="12"/>
    </location>
</feature>
<feature type="region of interest" description="Disordered" evidence="1">
    <location>
        <begin position="1"/>
        <end position="91"/>
    </location>
</feature>
<sequence>MPSPISQPPCPSLPDLTPKRPRRHQTHIQRPFAPAPGHPPLATPPQVSTSVQHPTRPPGNALNLPQKKHTHTHTHTQRERHKSETPVGEPG</sequence>
<evidence type="ECO:0000256" key="1">
    <source>
        <dbReference type="SAM" id="MobiDB-lite"/>
    </source>
</evidence>
<dbReference type="AlphaFoldDB" id="A0A6A5UIM3"/>
<evidence type="ECO:0000313" key="3">
    <source>
        <dbReference type="Proteomes" id="UP000800035"/>
    </source>
</evidence>
<feature type="compositionally biased region" description="Basic residues" evidence="1">
    <location>
        <begin position="66"/>
        <end position="80"/>
    </location>
</feature>
<feature type="compositionally biased region" description="Pro residues" evidence="1">
    <location>
        <begin position="33"/>
        <end position="43"/>
    </location>
</feature>
<name>A0A6A5UIM3_9PLEO</name>
<dbReference type="Proteomes" id="UP000800035">
    <property type="component" value="Unassembled WGS sequence"/>
</dbReference>
<proteinExistence type="predicted"/>
<protein>
    <submittedName>
        <fullName evidence="2">Uncharacterized protein</fullName>
    </submittedName>
</protein>
<organism evidence="2 3">
    <name type="scientific">Byssothecium circinans</name>
    <dbReference type="NCBI Taxonomy" id="147558"/>
    <lineage>
        <taxon>Eukaryota</taxon>
        <taxon>Fungi</taxon>
        <taxon>Dikarya</taxon>
        <taxon>Ascomycota</taxon>
        <taxon>Pezizomycotina</taxon>
        <taxon>Dothideomycetes</taxon>
        <taxon>Pleosporomycetidae</taxon>
        <taxon>Pleosporales</taxon>
        <taxon>Massarineae</taxon>
        <taxon>Massarinaceae</taxon>
        <taxon>Byssothecium</taxon>
    </lineage>
</organism>
<accession>A0A6A5UIM3</accession>
<gene>
    <name evidence="2" type="ORF">CC80DRAFT_487248</name>
</gene>
<keyword evidence="3" id="KW-1185">Reference proteome</keyword>